<proteinExistence type="predicted"/>
<dbReference type="InterPro" id="IPR007803">
    <property type="entry name" value="Asp/Arg/Pro-Hydrxlase"/>
</dbReference>
<dbReference type="Pfam" id="PF05118">
    <property type="entry name" value="Asp_Arg_Hydrox"/>
    <property type="match status" value="1"/>
</dbReference>
<organism evidence="2 3">
    <name type="scientific">Photobacterium gaetbulicola</name>
    <dbReference type="NCBI Taxonomy" id="1295392"/>
    <lineage>
        <taxon>Bacteria</taxon>
        <taxon>Pseudomonadati</taxon>
        <taxon>Pseudomonadota</taxon>
        <taxon>Gammaproteobacteria</taxon>
        <taxon>Vibrionales</taxon>
        <taxon>Vibrionaceae</taxon>
        <taxon>Photobacterium</taxon>
    </lineage>
</organism>
<sequence length="202" mass="23005">MDVIFSQLSVPEELDLSNSEQWDFTQDNNGRWLTHVNKACFEGEWLVLPLRGLVKHAGRSPILQAFNFEESAGPDDYENYPILDGLPHIARFLRLFPCTVLSARLMKLGPGSIIKPHCDHGLVLSEGQARLHFCLQTDPGVEFIVGGRSLKIGERELWYINAAAEHAVYHRGHTPRIHLVFDCIVNDWLMAQLQPNTEHEER</sequence>
<dbReference type="Gene3D" id="2.60.120.330">
    <property type="entry name" value="B-lactam Antibiotic, Isopenicillin N Synthase, Chain"/>
    <property type="match status" value="1"/>
</dbReference>
<evidence type="ECO:0000259" key="1">
    <source>
        <dbReference type="Pfam" id="PF05118"/>
    </source>
</evidence>
<dbReference type="AlphaFoldDB" id="A0A0B9GCX8"/>
<protein>
    <recommendedName>
        <fullName evidence="1">Aspartyl/asparaginy/proline hydroxylase domain-containing protein</fullName>
    </recommendedName>
</protein>
<dbReference type="InterPro" id="IPR027443">
    <property type="entry name" value="IPNS-like_sf"/>
</dbReference>
<dbReference type="RefSeq" id="WP_039464338.1">
    <property type="nucleotide sequence ID" value="NZ_JWLZ01000173.1"/>
</dbReference>
<evidence type="ECO:0000313" key="3">
    <source>
        <dbReference type="Proteomes" id="UP000031278"/>
    </source>
</evidence>
<evidence type="ECO:0000313" key="2">
    <source>
        <dbReference type="EMBL" id="KHT62695.1"/>
    </source>
</evidence>
<feature type="domain" description="Aspartyl/asparaginy/proline hydroxylase" evidence="1">
    <location>
        <begin position="90"/>
        <end position="183"/>
    </location>
</feature>
<accession>A0A0B9GCX8</accession>
<gene>
    <name evidence="2" type="ORF">RJ45_16005</name>
</gene>
<dbReference type="EMBL" id="JWLZ01000173">
    <property type="protein sequence ID" value="KHT62695.1"/>
    <property type="molecule type" value="Genomic_DNA"/>
</dbReference>
<name>A0A0B9GCX8_9GAMM</name>
<dbReference type="SUPFAM" id="SSF51197">
    <property type="entry name" value="Clavaminate synthase-like"/>
    <property type="match status" value="1"/>
</dbReference>
<reference evidence="2 3" key="1">
    <citation type="submission" date="2014-12" db="EMBL/GenBank/DDBJ databases">
        <title>Genome sequencing of Photobacterium gaetbulicola AD005a.</title>
        <authorList>
            <person name="Adrian T.G.S."/>
            <person name="Chan K.G."/>
        </authorList>
    </citation>
    <scope>NUCLEOTIDE SEQUENCE [LARGE SCALE GENOMIC DNA]</scope>
    <source>
        <strain evidence="2 3">AD005a</strain>
    </source>
</reference>
<dbReference type="Proteomes" id="UP000031278">
    <property type="component" value="Unassembled WGS sequence"/>
</dbReference>
<comment type="caution">
    <text evidence="2">The sequence shown here is derived from an EMBL/GenBank/DDBJ whole genome shotgun (WGS) entry which is preliminary data.</text>
</comment>